<reference evidence="10 11" key="1">
    <citation type="journal article" date="2020" name="ISME J.">
        <title>Comparative genomics reveals insights into cyanobacterial evolution and habitat adaptation.</title>
        <authorList>
            <person name="Chen M.Y."/>
            <person name="Teng W.K."/>
            <person name="Zhao L."/>
            <person name="Hu C.X."/>
            <person name="Zhou Y.K."/>
            <person name="Han B.P."/>
            <person name="Song L.R."/>
            <person name="Shu W.S."/>
        </authorList>
    </citation>
    <scope>NUCLEOTIDE SEQUENCE [LARGE SCALE GENOMIC DNA]</scope>
    <source>
        <strain evidence="10 11">FACHB-260</strain>
    </source>
</reference>
<dbReference type="NCBIfam" id="TIGR01184">
    <property type="entry name" value="ntrCD"/>
    <property type="match status" value="1"/>
</dbReference>
<dbReference type="SUPFAM" id="SSF52540">
    <property type="entry name" value="P-loop containing nucleoside triphosphate hydrolases"/>
    <property type="match status" value="1"/>
</dbReference>
<dbReference type="InterPro" id="IPR003593">
    <property type="entry name" value="AAA+_ATPase"/>
</dbReference>
<dbReference type="Pfam" id="PF00005">
    <property type="entry name" value="ABC_tran"/>
    <property type="match status" value="1"/>
</dbReference>
<dbReference type="CDD" id="cd03293">
    <property type="entry name" value="ABC_NrtD_SsuB_transporters"/>
    <property type="match status" value="1"/>
</dbReference>
<protein>
    <submittedName>
        <fullName evidence="10">ABC transporter ATP-binding protein</fullName>
    </submittedName>
</protein>
<dbReference type="Proteomes" id="UP000607281">
    <property type="component" value="Unassembled WGS sequence"/>
</dbReference>
<gene>
    <name evidence="10" type="ORF">H6G18_01445</name>
</gene>
<dbReference type="PANTHER" id="PTHR42788">
    <property type="entry name" value="TAURINE IMPORT ATP-BINDING PROTEIN-RELATED"/>
    <property type="match status" value="1"/>
</dbReference>
<evidence type="ECO:0000256" key="6">
    <source>
        <dbReference type="ARBA" id="ARBA00022840"/>
    </source>
</evidence>
<keyword evidence="6 10" id="KW-0067">ATP-binding</keyword>
<evidence type="ECO:0000256" key="7">
    <source>
        <dbReference type="ARBA" id="ARBA00022967"/>
    </source>
</evidence>
<keyword evidence="3" id="KW-0813">Transport</keyword>
<dbReference type="InterPro" id="IPR003439">
    <property type="entry name" value="ABC_transporter-like_ATP-bd"/>
</dbReference>
<dbReference type="GO" id="GO:0005524">
    <property type="term" value="F:ATP binding"/>
    <property type="evidence" value="ECO:0007669"/>
    <property type="project" value="UniProtKB-KW"/>
</dbReference>
<evidence type="ECO:0000313" key="11">
    <source>
        <dbReference type="Proteomes" id="UP000607281"/>
    </source>
</evidence>
<evidence type="ECO:0000256" key="3">
    <source>
        <dbReference type="ARBA" id="ARBA00022448"/>
    </source>
</evidence>
<proteinExistence type="inferred from homology"/>
<sequence length="270" mass="30386">MSSFVEIKGVAKEFKLPNGDKNLVLENINLEIRPGDFVSLIGHSGCGKSTILNIVAGLDQATQGYVQVDSQRVLKPGSDRMMVFQNYSLLPWLTAWDNVALAVNKVMRHRSKKERHQLISHYLEMVGLKDAMHKKPAQLSGGMKQRVALARALAIKPKLLLLDEPFGALDALTRANLQAELMCICSTHNITAMMVTHDVDEALLLSNRIVMLKNGPGATIEQILDVPFSYPRIPIEIMDSTNYRQLHHDLMQFLHHQQQIRYIESQITKV</sequence>
<dbReference type="SMART" id="SM00382">
    <property type="entry name" value="AAA"/>
    <property type="match status" value="1"/>
</dbReference>
<comment type="similarity">
    <text evidence="2">Belongs to the ABC transporter superfamily. Nitrate/nitrite/cyanate uptake transporter (NitT) (TC 3.A.1.16) family.</text>
</comment>
<evidence type="ECO:0000256" key="2">
    <source>
        <dbReference type="ARBA" id="ARBA00009440"/>
    </source>
</evidence>
<keyword evidence="5" id="KW-0547">Nucleotide-binding</keyword>
<evidence type="ECO:0000256" key="4">
    <source>
        <dbReference type="ARBA" id="ARBA00022475"/>
    </source>
</evidence>
<dbReference type="InterPro" id="IPR027417">
    <property type="entry name" value="P-loop_NTPase"/>
</dbReference>
<evidence type="ECO:0000259" key="9">
    <source>
        <dbReference type="PROSITE" id="PS50893"/>
    </source>
</evidence>
<comment type="caution">
    <text evidence="10">The sequence shown here is derived from an EMBL/GenBank/DDBJ whole genome shotgun (WGS) entry which is preliminary data.</text>
</comment>
<dbReference type="EMBL" id="JACJRF010000002">
    <property type="protein sequence ID" value="MBD2342812.1"/>
    <property type="molecule type" value="Genomic_DNA"/>
</dbReference>
<dbReference type="PROSITE" id="PS50893">
    <property type="entry name" value="ABC_TRANSPORTER_2"/>
    <property type="match status" value="1"/>
</dbReference>
<organism evidence="10 11">
    <name type="scientific">Anabaena subtropica FACHB-260</name>
    <dbReference type="NCBI Taxonomy" id="2692884"/>
    <lineage>
        <taxon>Bacteria</taxon>
        <taxon>Bacillati</taxon>
        <taxon>Cyanobacteriota</taxon>
        <taxon>Cyanophyceae</taxon>
        <taxon>Nostocales</taxon>
        <taxon>Nostocaceae</taxon>
        <taxon>Anabaena</taxon>
    </lineage>
</organism>
<dbReference type="InterPro" id="IPR050166">
    <property type="entry name" value="ABC_transporter_ATP-bind"/>
</dbReference>
<name>A0ABR8CHY6_9NOST</name>
<keyword evidence="11" id="KW-1185">Reference proteome</keyword>
<feature type="domain" description="ABC transporter" evidence="9">
    <location>
        <begin position="5"/>
        <end position="236"/>
    </location>
</feature>
<dbReference type="Gene3D" id="3.40.50.300">
    <property type="entry name" value="P-loop containing nucleotide triphosphate hydrolases"/>
    <property type="match status" value="1"/>
</dbReference>
<dbReference type="PANTHER" id="PTHR42788:SF7">
    <property type="entry name" value="NITRATE ABC TRANSPORTER ATP-BINDING PROTEIN"/>
    <property type="match status" value="1"/>
</dbReference>
<evidence type="ECO:0000313" key="10">
    <source>
        <dbReference type="EMBL" id="MBD2342812.1"/>
    </source>
</evidence>
<evidence type="ECO:0000256" key="1">
    <source>
        <dbReference type="ARBA" id="ARBA00004417"/>
    </source>
</evidence>
<dbReference type="InterPro" id="IPR005890">
    <property type="entry name" value="NO3_transporter_ATP-bd-like"/>
</dbReference>
<keyword evidence="8" id="KW-0472">Membrane</keyword>
<keyword evidence="4" id="KW-1003">Cell membrane</keyword>
<dbReference type="RefSeq" id="WP_190405300.1">
    <property type="nucleotide sequence ID" value="NZ_JACJRF010000002.1"/>
</dbReference>
<keyword evidence="7" id="KW-1278">Translocase</keyword>
<dbReference type="InterPro" id="IPR017871">
    <property type="entry name" value="ABC_transporter-like_CS"/>
</dbReference>
<evidence type="ECO:0000256" key="8">
    <source>
        <dbReference type="ARBA" id="ARBA00023136"/>
    </source>
</evidence>
<comment type="subcellular location">
    <subcellularLocation>
        <location evidence="1">Cell inner membrane</location>
        <topology evidence="1">Peripheral membrane protein</topology>
    </subcellularLocation>
</comment>
<accession>A0ABR8CHY6</accession>
<dbReference type="PROSITE" id="PS00211">
    <property type="entry name" value="ABC_TRANSPORTER_1"/>
    <property type="match status" value="1"/>
</dbReference>
<evidence type="ECO:0000256" key="5">
    <source>
        <dbReference type="ARBA" id="ARBA00022741"/>
    </source>
</evidence>